<dbReference type="GO" id="GO:0016020">
    <property type="term" value="C:membrane"/>
    <property type="evidence" value="ECO:0007669"/>
    <property type="project" value="TreeGrafter"/>
</dbReference>
<reference evidence="4 5" key="1">
    <citation type="submission" date="2020-07" db="EMBL/GenBank/DDBJ databases">
        <title>Sequencing the genomes of 1000 actinobacteria strains.</title>
        <authorList>
            <person name="Klenk H.-P."/>
        </authorList>
    </citation>
    <scope>NUCLEOTIDE SEQUENCE [LARGE SCALE GENOMIC DNA]</scope>
    <source>
        <strain evidence="4 5">DSM 15131</strain>
    </source>
</reference>
<dbReference type="InterPro" id="IPR043968">
    <property type="entry name" value="SGNH"/>
</dbReference>
<evidence type="ECO:0000256" key="1">
    <source>
        <dbReference type="SAM" id="Phobius"/>
    </source>
</evidence>
<dbReference type="PANTHER" id="PTHR23028:SF53">
    <property type="entry name" value="ACYL_TRANSF_3 DOMAIN-CONTAINING PROTEIN"/>
    <property type="match status" value="1"/>
</dbReference>
<evidence type="ECO:0000259" key="2">
    <source>
        <dbReference type="Pfam" id="PF01757"/>
    </source>
</evidence>
<feature type="transmembrane region" description="Helical" evidence="1">
    <location>
        <begin position="138"/>
        <end position="159"/>
    </location>
</feature>
<proteinExistence type="predicted"/>
<feature type="transmembrane region" description="Helical" evidence="1">
    <location>
        <begin position="12"/>
        <end position="30"/>
    </location>
</feature>
<feature type="transmembrane region" description="Helical" evidence="1">
    <location>
        <begin position="353"/>
        <end position="372"/>
    </location>
</feature>
<feature type="transmembrane region" description="Helical" evidence="1">
    <location>
        <begin position="193"/>
        <end position="213"/>
    </location>
</feature>
<feature type="transmembrane region" description="Helical" evidence="1">
    <location>
        <begin position="290"/>
        <end position="308"/>
    </location>
</feature>
<evidence type="ECO:0000313" key="5">
    <source>
        <dbReference type="Proteomes" id="UP000562045"/>
    </source>
</evidence>
<organism evidence="4 5">
    <name type="scientific">Nocardioides aromaticivorans</name>
    <dbReference type="NCBI Taxonomy" id="200618"/>
    <lineage>
        <taxon>Bacteria</taxon>
        <taxon>Bacillati</taxon>
        <taxon>Actinomycetota</taxon>
        <taxon>Actinomycetes</taxon>
        <taxon>Propionibacteriales</taxon>
        <taxon>Nocardioidaceae</taxon>
        <taxon>Nocardioides</taxon>
    </lineage>
</organism>
<feature type="transmembrane region" description="Helical" evidence="1">
    <location>
        <begin position="166"/>
        <end position="187"/>
    </location>
</feature>
<evidence type="ECO:0000313" key="4">
    <source>
        <dbReference type="EMBL" id="NYI43643.1"/>
    </source>
</evidence>
<dbReference type="GO" id="GO:0016747">
    <property type="term" value="F:acyltransferase activity, transferring groups other than amino-acyl groups"/>
    <property type="evidence" value="ECO:0007669"/>
    <property type="project" value="InterPro"/>
</dbReference>
<feature type="domain" description="Acyltransferase 3" evidence="2">
    <location>
        <begin position="8"/>
        <end position="332"/>
    </location>
</feature>
<feature type="transmembrane region" description="Helical" evidence="1">
    <location>
        <begin position="75"/>
        <end position="96"/>
    </location>
</feature>
<dbReference type="PANTHER" id="PTHR23028">
    <property type="entry name" value="ACETYLTRANSFERASE"/>
    <property type="match status" value="1"/>
</dbReference>
<dbReference type="AlphaFoldDB" id="A0A7Y9ZG46"/>
<dbReference type="GO" id="GO:0009103">
    <property type="term" value="P:lipopolysaccharide biosynthetic process"/>
    <property type="evidence" value="ECO:0007669"/>
    <property type="project" value="TreeGrafter"/>
</dbReference>
<feature type="transmembrane region" description="Helical" evidence="1">
    <location>
        <begin position="251"/>
        <end position="269"/>
    </location>
</feature>
<dbReference type="Pfam" id="PF19040">
    <property type="entry name" value="SGNH"/>
    <property type="match status" value="1"/>
</dbReference>
<gene>
    <name evidence="4" type="ORF">BJ993_000723</name>
</gene>
<accession>A0A7Y9ZG46</accession>
<feature type="transmembrane region" description="Helical" evidence="1">
    <location>
        <begin position="36"/>
        <end position="54"/>
    </location>
</feature>
<evidence type="ECO:0000259" key="3">
    <source>
        <dbReference type="Pfam" id="PF19040"/>
    </source>
</evidence>
<keyword evidence="1" id="KW-1133">Transmembrane helix</keyword>
<feature type="domain" description="SGNH" evidence="3">
    <location>
        <begin position="422"/>
        <end position="646"/>
    </location>
</feature>
<dbReference type="RefSeq" id="WP_179647772.1">
    <property type="nucleotide sequence ID" value="NZ_JACBZM010000001.1"/>
</dbReference>
<keyword evidence="1" id="KW-0812">Transmembrane</keyword>
<name>A0A7Y9ZG46_9ACTN</name>
<sequence length="665" mass="72010">MIRTYRPEFDGLRTVAVYLVVLFHSGLALATGGFVGVDLFFVLSGFLVSSVILAEVERTDSFALGRFYARRARRLLPAAVVVVVAVAGVFTVLWSVPARISLVGDARSALLYYSNWHFADAAGDYFAADSEKSPFLHFWSLSIEEQFYVFFPLLVLLLVVLKRVALLRWIVGALLVCSVAAQVYWAGVDVDRAYYGTDARLYQLLAGVLLALALQRRPQPTPRRVAVAAGWLSLLALLVLGSGLLDVSASWRGLGACAAAVVLLGALAQTEGAALNRVLGTRIPVFLGKISYGTYLWHWPVIVALTTVLDSGPLVIAVLATGVSTGLAALSYEVLEMPVRKAAVLDRLRWSSVVAGLAVSTLVAVVVAPGLLEQDRRPEVAAAAGPASGAPGGRASVPADIDWKKVVDDHGAVQSCTVDDVDACRDHRGAGTRVLLVGDSQAQMMVPMFRRLARDRDWDMSFNVLPGCTWQEELTNSKMGAEGSEDCRRAREGWYDDVLPQLDPDVVILLARPRDDVEEWGDVVSRRDGPREPLDRLTWETTSATLEKVSALVPHVLVVSRLVMPETFDPTDCLASASTLGQCSVPVPDGGTPVDGYVSAVAAEHPNVELLNLNPAFCEGAPWCLPVVDGQVVWRDDHHYTAAYVKARQRPVWRLLSRTGAFEGS</sequence>
<dbReference type="EMBL" id="JACBZM010000001">
    <property type="protein sequence ID" value="NYI43643.1"/>
    <property type="molecule type" value="Genomic_DNA"/>
</dbReference>
<dbReference type="InterPro" id="IPR002656">
    <property type="entry name" value="Acyl_transf_3_dom"/>
</dbReference>
<dbReference type="InterPro" id="IPR050879">
    <property type="entry name" value="Acyltransferase_3"/>
</dbReference>
<comment type="caution">
    <text evidence="4">The sequence shown here is derived from an EMBL/GenBank/DDBJ whole genome shotgun (WGS) entry which is preliminary data.</text>
</comment>
<feature type="transmembrane region" description="Helical" evidence="1">
    <location>
        <begin position="225"/>
        <end position="245"/>
    </location>
</feature>
<protein>
    <submittedName>
        <fullName evidence="4">Peptidoglycan/LPS O-acetylase OafA/YrhL</fullName>
    </submittedName>
</protein>
<feature type="transmembrane region" description="Helical" evidence="1">
    <location>
        <begin position="314"/>
        <end position="332"/>
    </location>
</feature>
<dbReference type="Proteomes" id="UP000562045">
    <property type="component" value="Unassembled WGS sequence"/>
</dbReference>
<keyword evidence="1" id="KW-0472">Membrane</keyword>
<dbReference type="Pfam" id="PF01757">
    <property type="entry name" value="Acyl_transf_3"/>
    <property type="match status" value="1"/>
</dbReference>